<feature type="transmembrane region" description="Helical" evidence="5">
    <location>
        <begin position="20"/>
        <end position="42"/>
    </location>
</feature>
<dbReference type="InterPro" id="IPR007568">
    <property type="entry name" value="RTA1"/>
</dbReference>
<dbReference type="STRING" id="671987.R0IJF0"/>
<feature type="transmembrane region" description="Helical" evidence="5">
    <location>
        <begin position="54"/>
        <end position="73"/>
    </location>
</feature>
<proteinExistence type="predicted"/>
<keyword evidence="2 5" id="KW-0812">Transmembrane</keyword>
<feature type="transmembrane region" description="Helical" evidence="5">
    <location>
        <begin position="235"/>
        <end position="254"/>
    </location>
</feature>
<keyword evidence="3 5" id="KW-1133">Transmembrane helix</keyword>
<feature type="transmembrane region" description="Helical" evidence="5">
    <location>
        <begin position="127"/>
        <end position="152"/>
    </location>
</feature>
<reference evidence="6 7" key="2">
    <citation type="journal article" date="2013" name="PLoS Genet.">
        <title>Comparative genome structure, secondary metabolite, and effector coding capacity across Cochliobolus pathogens.</title>
        <authorList>
            <person name="Condon B.J."/>
            <person name="Leng Y."/>
            <person name="Wu D."/>
            <person name="Bushley K.E."/>
            <person name="Ohm R.A."/>
            <person name="Otillar R."/>
            <person name="Martin J."/>
            <person name="Schackwitz W."/>
            <person name="Grimwood J."/>
            <person name="MohdZainudin N."/>
            <person name="Xue C."/>
            <person name="Wang R."/>
            <person name="Manning V.A."/>
            <person name="Dhillon B."/>
            <person name="Tu Z.J."/>
            <person name="Steffenson B.J."/>
            <person name="Salamov A."/>
            <person name="Sun H."/>
            <person name="Lowry S."/>
            <person name="LaButti K."/>
            <person name="Han J."/>
            <person name="Copeland A."/>
            <person name="Lindquist E."/>
            <person name="Barry K."/>
            <person name="Schmutz J."/>
            <person name="Baker S.E."/>
            <person name="Ciuffetti L.M."/>
            <person name="Grigoriev I.V."/>
            <person name="Zhong S."/>
            <person name="Turgeon B.G."/>
        </authorList>
    </citation>
    <scope>NUCLEOTIDE SEQUENCE [LARGE SCALE GENOMIC DNA]</scope>
    <source>
        <strain evidence="7">28A</strain>
    </source>
</reference>
<sequence>MSPTARAEDASTAVPKYILWPYTPSIVAGAIATAVMLTLFLIHTARLFRSKTWFCIPFVLGALFETTGYAARIAAHHNTTSLAPYILQSTLILLAPILFAASIYMVLGRLIQRTDSAGYALVRVTWLTKLFVGGDVVCFLIQGGGAGLLAGATTASGFQRGETLILGGLVLQIIVFGFFVAVAATWHCRLRARPTLRSGEVPWEVMMGLLYMASVCVILRKKFLCSLGTRVEQYGFEMLLLVTSVVLLCLVDLMA</sequence>
<evidence type="ECO:0008006" key="8">
    <source>
        <dbReference type="Google" id="ProtNLM"/>
    </source>
</evidence>
<reference evidence="6 7" key="1">
    <citation type="journal article" date="2012" name="PLoS Pathog.">
        <title>Diverse lifestyles and strategies of plant pathogenesis encoded in the genomes of eighteen Dothideomycetes fungi.</title>
        <authorList>
            <person name="Ohm R.A."/>
            <person name="Feau N."/>
            <person name="Henrissat B."/>
            <person name="Schoch C.L."/>
            <person name="Horwitz B.A."/>
            <person name="Barry K.W."/>
            <person name="Condon B.J."/>
            <person name="Copeland A.C."/>
            <person name="Dhillon B."/>
            <person name="Glaser F."/>
            <person name="Hesse C.N."/>
            <person name="Kosti I."/>
            <person name="LaButti K."/>
            <person name="Lindquist E.A."/>
            <person name="Lucas S."/>
            <person name="Salamov A.A."/>
            <person name="Bradshaw R.E."/>
            <person name="Ciuffetti L."/>
            <person name="Hamelin R.C."/>
            <person name="Kema G.H.J."/>
            <person name="Lawrence C."/>
            <person name="Scott J.A."/>
            <person name="Spatafora J.W."/>
            <person name="Turgeon B.G."/>
            <person name="de Wit P.J.G.M."/>
            <person name="Zhong S."/>
            <person name="Goodwin S.B."/>
            <person name="Grigoriev I.V."/>
        </authorList>
    </citation>
    <scope>NUCLEOTIDE SEQUENCE [LARGE SCALE GENOMIC DNA]</scope>
    <source>
        <strain evidence="7">28A</strain>
    </source>
</reference>
<dbReference type="OrthoDB" id="3358017at2759"/>
<evidence type="ECO:0000256" key="2">
    <source>
        <dbReference type="ARBA" id="ARBA00022692"/>
    </source>
</evidence>
<dbReference type="GO" id="GO:0016020">
    <property type="term" value="C:membrane"/>
    <property type="evidence" value="ECO:0007669"/>
    <property type="project" value="UniProtKB-SubCell"/>
</dbReference>
<dbReference type="Proteomes" id="UP000016935">
    <property type="component" value="Unassembled WGS sequence"/>
</dbReference>
<organism evidence="6 7">
    <name type="scientific">Exserohilum turcicum (strain 28A)</name>
    <name type="common">Northern leaf blight fungus</name>
    <name type="synonym">Setosphaeria turcica</name>
    <dbReference type="NCBI Taxonomy" id="671987"/>
    <lineage>
        <taxon>Eukaryota</taxon>
        <taxon>Fungi</taxon>
        <taxon>Dikarya</taxon>
        <taxon>Ascomycota</taxon>
        <taxon>Pezizomycotina</taxon>
        <taxon>Dothideomycetes</taxon>
        <taxon>Pleosporomycetidae</taxon>
        <taxon>Pleosporales</taxon>
        <taxon>Pleosporineae</taxon>
        <taxon>Pleosporaceae</taxon>
        <taxon>Exserohilum</taxon>
    </lineage>
</organism>
<feature type="transmembrane region" description="Helical" evidence="5">
    <location>
        <begin position="85"/>
        <end position="107"/>
    </location>
</feature>
<evidence type="ECO:0000313" key="7">
    <source>
        <dbReference type="Proteomes" id="UP000016935"/>
    </source>
</evidence>
<accession>R0IJF0</accession>
<evidence type="ECO:0000256" key="4">
    <source>
        <dbReference type="ARBA" id="ARBA00023136"/>
    </source>
</evidence>
<gene>
    <name evidence="6" type="ORF">SETTUDRAFT_91668</name>
</gene>
<protein>
    <recommendedName>
        <fullName evidence="8">RTA1 like protein</fullName>
    </recommendedName>
</protein>
<dbReference type="eggNOG" id="ENOG502QURG">
    <property type="taxonomic scope" value="Eukaryota"/>
</dbReference>
<name>R0IJF0_EXST2</name>
<dbReference type="AlphaFoldDB" id="R0IJF0"/>
<feature type="transmembrane region" description="Helical" evidence="5">
    <location>
        <begin position="205"/>
        <end position="223"/>
    </location>
</feature>
<dbReference type="GeneID" id="19405921"/>
<evidence type="ECO:0000256" key="1">
    <source>
        <dbReference type="ARBA" id="ARBA00004141"/>
    </source>
</evidence>
<dbReference type="PANTHER" id="PTHR31465:SF35">
    <property type="entry name" value="RTA1 DOMAIN PROTEIN-RELATED"/>
    <property type="match status" value="1"/>
</dbReference>
<dbReference type="EMBL" id="KB908703">
    <property type="protein sequence ID" value="EOA85280.1"/>
    <property type="molecule type" value="Genomic_DNA"/>
</dbReference>
<dbReference type="RefSeq" id="XP_008027712.1">
    <property type="nucleotide sequence ID" value="XM_008029521.1"/>
</dbReference>
<evidence type="ECO:0000256" key="3">
    <source>
        <dbReference type="ARBA" id="ARBA00022989"/>
    </source>
</evidence>
<evidence type="ECO:0000313" key="6">
    <source>
        <dbReference type="EMBL" id="EOA85280.1"/>
    </source>
</evidence>
<feature type="transmembrane region" description="Helical" evidence="5">
    <location>
        <begin position="164"/>
        <end position="184"/>
    </location>
</feature>
<dbReference type="PANTHER" id="PTHR31465">
    <property type="entry name" value="PROTEIN RTA1-RELATED"/>
    <property type="match status" value="1"/>
</dbReference>
<dbReference type="HOGENOM" id="CLU_033465_3_1_1"/>
<evidence type="ECO:0000256" key="5">
    <source>
        <dbReference type="SAM" id="Phobius"/>
    </source>
</evidence>
<keyword evidence="7" id="KW-1185">Reference proteome</keyword>
<comment type="subcellular location">
    <subcellularLocation>
        <location evidence="1">Membrane</location>
        <topology evidence="1">Multi-pass membrane protein</topology>
    </subcellularLocation>
</comment>
<dbReference type="Pfam" id="PF04479">
    <property type="entry name" value="RTA1"/>
    <property type="match status" value="1"/>
</dbReference>
<keyword evidence="4 5" id="KW-0472">Membrane</keyword>